<gene>
    <name evidence="2" type="ORF">HMN09_00397200</name>
</gene>
<feature type="region of interest" description="Disordered" evidence="1">
    <location>
        <begin position="265"/>
        <end position="328"/>
    </location>
</feature>
<dbReference type="Proteomes" id="UP000613580">
    <property type="component" value="Unassembled WGS sequence"/>
</dbReference>
<feature type="compositionally biased region" description="Polar residues" evidence="1">
    <location>
        <begin position="101"/>
        <end position="128"/>
    </location>
</feature>
<feature type="compositionally biased region" description="Polar residues" evidence="1">
    <location>
        <begin position="1"/>
        <end position="10"/>
    </location>
</feature>
<protein>
    <submittedName>
        <fullName evidence="2">Uncharacterized protein</fullName>
    </submittedName>
</protein>
<feature type="region of interest" description="Disordered" evidence="1">
    <location>
        <begin position="187"/>
        <end position="215"/>
    </location>
</feature>
<evidence type="ECO:0000313" key="3">
    <source>
        <dbReference type="Proteomes" id="UP000613580"/>
    </source>
</evidence>
<proteinExistence type="predicted"/>
<keyword evidence="3" id="KW-1185">Reference proteome</keyword>
<comment type="caution">
    <text evidence="2">The sequence shown here is derived from an EMBL/GenBank/DDBJ whole genome shotgun (WGS) entry which is preliminary data.</text>
</comment>
<dbReference type="AlphaFoldDB" id="A0A8H6TH83"/>
<evidence type="ECO:0000256" key="1">
    <source>
        <dbReference type="SAM" id="MobiDB-lite"/>
    </source>
</evidence>
<feature type="compositionally biased region" description="Polar residues" evidence="1">
    <location>
        <begin position="187"/>
        <end position="199"/>
    </location>
</feature>
<organism evidence="2 3">
    <name type="scientific">Mycena chlorophos</name>
    <name type="common">Agaric fungus</name>
    <name type="synonym">Agaricus chlorophos</name>
    <dbReference type="NCBI Taxonomy" id="658473"/>
    <lineage>
        <taxon>Eukaryota</taxon>
        <taxon>Fungi</taxon>
        <taxon>Dikarya</taxon>
        <taxon>Basidiomycota</taxon>
        <taxon>Agaricomycotina</taxon>
        <taxon>Agaricomycetes</taxon>
        <taxon>Agaricomycetidae</taxon>
        <taxon>Agaricales</taxon>
        <taxon>Marasmiineae</taxon>
        <taxon>Mycenaceae</taxon>
        <taxon>Mycena</taxon>
    </lineage>
</organism>
<accession>A0A8H6TH83</accession>
<name>A0A8H6TH83_MYCCL</name>
<dbReference type="EMBL" id="JACAZE010000005">
    <property type="protein sequence ID" value="KAF7316646.1"/>
    <property type="molecule type" value="Genomic_DNA"/>
</dbReference>
<feature type="region of interest" description="Disordered" evidence="1">
    <location>
        <begin position="71"/>
        <end position="130"/>
    </location>
</feature>
<evidence type="ECO:0000313" key="2">
    <source>
        <dbReference type="EMBL" id="KAF7316646.1"/>
    </source>
</evidence>
<sequence>MWQHCSSSAVLPSPERDPVEDKLTRAHADSVSSTSARLYKRAVDDRDTRAAAKRDALNWAIDAHVVEPAQPNLSCRQSQRRQRQIRTDHTHSTDALINIPPLSTTPAPNGPTVSQPDSTKAHRTTPTPSRAKLLNWMVTLVVLAEAHSTLAPTKPVDDVNASAKPATFSERTDEPNNAQQRELEALTVSSRSIPATSHTRPPDPSLSRRPTSAPPCLDNRWIRRLVLAEPSRFLQPTNHARPTQVYPDDRRVWATTKRWITRLVRSRRAEPIPTTNQPRPPDPSLMSTADVSANGKPAKLSKHTEEPIRRRSRSTGVEPNPAKTTRRELRNQLRFRHRLPARRVGRDVCVNKMVWDLNVSRTGLVSPARRENATDGSGTRTRGLVSRPGLWCSDRCFLSLGATGTALLQMSPDARTDAGIRAATLSRPFRSNNCESHTGEELRARNRVVLRTSLSRLAELFSKQTQQR</sequence>
<feature type="region of interest" description="Disordered" evidence="1">
    <location>
        <begin position="1"/>
        <end position="35"/>
    </location>
</feature>
<reference evidence="2" key="1">
    <citation type="submission" date="2020-05" db="EMBL/GenBank/DDBJ databases">
        <title>Mycena genomes resolve the evolution of fungal bioluminescence.</title>
        <authorList>
            <person name="Tsai I.J."/>
        </authorList>
    </citation>
    <scope>NUCLEOTIDE SEQUENCE</scope>
    <source>
        <strain evidence="2">110903Hualien_Pintung</strain>
    </source>
</reference>
<feature type="compositionally biased region" description="Basic and acidic residues" evidence="1">
    <location>
        <begin position="14"/>
        <end position="28"/>
    </location>
</feature>